<dbReference type="KEGG" id="sazo:D1868_05535"/>
<organism evidence="1 2">
    <name type="scientific">Stygiolobus azoricus</name>
    <dbReference type="NCBI Taxonomy" id="41675"/>
    <lineage>
        <taxon>Archaea</taxon>
        <taxon>Thermoproteota</taxon>
        <taxon>Thermoprotei</taxon>
        <taxon>Sulfolobales</taxon>
        <taxon>Sulfolobaceae</taxon>
        <taxon>Stygiolobus</taxon>
    </lineage>
</organism>
<sequence>MEVIDVRTCKYVEVDFAYSEESEKTIKSILGEQLFTDCSTCSFEELFFDFRFWESHEVLEKKWKEEKDTQKKKYIQALILISASLIKYCKGQVNVSDQLLSKALSLISELPEEFLPLLYLSIAFDT</sequence>
<dbReference type="Pfam" id="PF03745">
    <property type="entry name" value="DUF309"/>
    <property type="match status" value="1"/>
</dbReference>
<evidence type="ECO:0000313" key="2">
    <source>
        <dbReference type="Proteomes" id="UP000423396"/>
    </source>
</evidence>
<evidence type="ECO:0000313" key="1">
    <source>
        <dbReference type="EMBL" id="QGR20516.1"/>
    </source>
</evidence>
<keyword evidence="2" id="KW-1185">Reference proteome</keyword>
<name>A0A650CRR2_9CREN</name>
<dbReference type="Gene3D" id="1.10.3450.10">
    <property type="entry name" value="TTHA0068-like"/>
    <property type="match status" value="1"/>
</dbReference>
<dbReference type="AlphaFoldDB" id="A0A650CRR2"/>
<dbReference type="SUPFAM" id="SSF140663">
    <property type="entry name" value="TTHA0068-like"/>
    <property type="match status" value="1"/>
</dbReference>
<dbReference type="InterPro" id="IPR005500">
    <property type="entry name" value="DUF309"/>
</dbReference>
<dbReference type="OrthoDB" id="28179at2157"/>
<dbReference type="EMBL" id="CP045483">
    <property type="protein sequence ID" value="QGR20516.1"/>
    <property type="molecule type" value="Genomic_DNA"/>
</dbReference>
<proteinExistence type="predicted"/>
<protein>
    <submittedName>
        <fullName evidence="1">DUF309 domain-containing protein</fullName>
    </submittedName>
</protein>
<gene>
    <name evidence="1" type="ORF">D1868_05535</name>
</gene>
<accession>A0A650CRR2</accession>
<dbReference type="InterPro" id="IPR023203">
    <property type="entry name" value="TTHA0068_sf"/>
</dbReference>
<dbReference type="Proteomes" id="UP000423396">
    <property type="component" value="Chromosome"/>
</dbReference>
<reference evidence="1 2" key="1">
    <citation type="submission" date="2019-10" db="EMBL/GenBank/DDBJ databases">
        <title>Genome Sequences from Six Type Strain Members of the Archaeal Family Sulfolobaceae: Acidianus ambivalens, Acidianus infernus, Metallosphaera prunae, Stygiolobus azoricus, Sulfolobus metallicus, and Sulfurisphaera ohwakuensis.</title>
        <authorList>
            <person name="Counts J.A."/>
            <person name="Kelly R.M."/>
        </authorList>
    </citation>
    <scope>NUCLEOTIDE SEQUENCE [LARGE SCALE GENOMIC DNA]</scope>
    <source>
        <strain evidence="1 2">FC6</strain>
    </source>
</reference>